<feature type="signal peptide" evidence="1">
    <location>
        <begin position="1"/>
        <end position="18"/>
    </location>
</feature>
<sequence>MKNNILFLMFLVAGNALVTGQVGILTSNPQGSLHIDGAKDNPATGTPTAIQQVNDVIITPEGSVGVGTIAPDSSSSVEVRTTNKGFLPPRMTNAQRDAIALPATGLMIYSTTSKCLQTNIGTPAAPSWGCVAVQGSVGAPVVQVNSYTPNTAAGSAASEICLGSICVRHNGAAIEGSILLRSNTGASIPSSSIAGFQVATSGINMGDTEIVTLTTSYTQFYRGGASGGEFINYQVCTGTGENYRIFLTMVAPVLNPGAGNGMYLLNLEKIR</sequence>
<protein>
    <submittedName>
        <fullName evidence="2">Uncharacterized protein</fullName>
    </submittedName>
</protein>
<dbReference type="STRING" id="356305.SAMN05421841_0806"/>
<name>A0A1I0NUU3_9FLAO</name>
<dbReference type="EMBL" id="FOIU01000001">
    <property type="protein sequence ID" value="SEW05197.1"/>
    <property type="molecule type" value="Genomic_DNA"/>
</dbReference>
<proteinExistence type="predicted"/>
<organism evidence="2 3">
    <name type="scientific">Chryseobacterium wanjuense</name>
    <dbReference type="NCBI Taxonomy" id="356305"/>
    <lineage>
        <taxon>Bacteria</taxon>
        <taxon>Pseudomonadati</taxon>
        <taxon>Bacteroidota</taxon>
        <taxon>Flavobacteriia</taxon>
        <taxon>Flavobacteriales</taxon>
        <taxon>Weeksellaceae</taxon>
        <taxon>Chryseobacterium group</taxon>
        <taxon>Chryseobacterium</taxon>
    </lineage>
</organism>
<reference evidence="3" key="1">
    <citation type="submission" date="2016-10" db="EMBL/GenBank/DDBJ databases">
        <authorList>
            <person name="Varghese N."/>
            <person name="Submissions S."/>
        </authorList>
    </citation>
    <scope>NUCLEOTIDE SEQUENCE [LARGE SCALE GENOMIC DNA]</scope>
    <source>
        <strain evidence="3">DSM 17724</strain>
    </source>
</reference>
<evidence type="ECO:0000256" key="1">
    <source>
        <dbReference type="SAM" id="SignalP"/>
    </source>
</evidence>
<dbReference type="Proteomes" id="UP000199469">
    <property type="component" value="Unassembled WGS sequence"/>
</dbReference>
<keyword evidence="1" id="KW-0732">Signal</keyword>
<feature type="chain" id="PRO_5011766848" evidence="1">
    <location>
        <begin position="19"/>
        <end position="271"/>
    </location>
</feature>
<accession>A0A1I0NUU3</accession>
<dbReference type="OrthoDB" id="1231337at2"/>
<evidence type="ECO:0000313" key="2">
    <source>
        <dbReference type="EMBL" id="SEW05197.1"/>
    </source>
</evidence>
<dbReference type="AlphaFoldDB" id="A0A1I0NUU3"/>
<dbReference type="RefSeq" id="WP_139176719.1">
    <property type="nucleotide sequence ID" value="NZ_FOIU01000001.1"/>
</dbReference>
<evidence type="ECO:0000313" key="3">
    <source>
        <dbReference type="Proteomes" id="UP000199469"/>
    </source>
</evidence>
<gene>
    <name evidence="2" type="ORF">SAMN05421841_0806</name>
</gene>
<keyword evidence="3" id="KW-1185">Reference proteome</keyword>